<protein>
    <submittedName>
        <fullName evidence="1">Uncharacterized protein</fullName>
    </submittedName>
</protein>
<gene>
    <name evidence="1" type="ORF">g.54154</name>
</gene>
<name>A0A1B6M2L6_9HEMI</name>
<dbReference type="AlphaFoldDB" id="A0A1B6M2L6"/>
<reference evidence="1" key="1">
    <citation type="submission" date="2015-11" db="EMBL/GenBank/DDBJ databases">
        <title>De novo transcriptome assembly of four potential Pierce s Disease insect vectors from Arizona vineyards.</title>
        <authorList>
            <person name="Tassone E.E."/>
        </authorList>
    </citation>
    <scope>NUCLEOTIDE SEQUENCE</scope>
</reference>
<dbReference type="EMBL" id="GEBQ01009837">
    <property type="protein sequence ID" value="JAT30140.1"/>
    <property type="molecule type" value="Transcribed_RNA"/>
</dbReference>
<organism evidence="1">
    <name type="scientific">Graphocephala atropunctata</name>
    <dbReference type="NCBI Taxonomy" id="36148"/>
    <lineage>
        <taxon>Eukaryota</taxon>
        <taxon>Metazoa</taxon>
        <taxon>Ecdysozoa</taxon>
        <taxon>Arthropoda</taxon>
        <taxon>Hexapoda</taxon>
        <taxon>Insecta</taxon>
        <taxon>Pterygota</taxon>
        <taxon>Neoptera</taxon>
        <taxon>Paraneoptera</taxon>
        <taxon>Hemiptera</taxon>
        <taxon>Auchenorrhyncha</taxon>
        <taxon>Membracoidea</taxon>
        <taxon>Cicadellidae</taxon>
        <taxon>Cicadellinae</taxon>
        <taxon>Cicadellini</taxon>
        <taxon>Graphocephala</taxon>
    </lineage>
</organism>
<evidence type="ECO:0000313" key="1">
    <source>
        <dbReference type="EMBL" id="JAT30140.1"/>
    </source>
</evidence>
<proteinExistence type="predicted"/>
<sequence>MDLSSKLTSLEKQAESTPKVSIKELTKKIGYKILEAKKVNTKFDRQAVMLTVEMDTTSTAVVFLPARFERILDEDDLKEISSSKKYKVRCTGLNGLTVDVKIWK</sequence>
<accession>A0A1B6M2L6</accession>